<proteinExistence type="predicted"/>
<dbReference type="SUPFAM" id="SSF50346">
    <property type="entry name" value="PRC-barrel domain"/>
    <property type="match status" value="1"/>
</dbReference>
<dbReference type="Pfam" id="PF05239">
    <property type="entry name" value="PRC"/>
    <property type="match status" value="1"/>
</dbReference>
<feature type="domain" description="PRC-barrel" evidence="1">
    <location>
        <begin position="24"/>
        <end position="100"/>
    </location>
</feature>
<evidence type="ECO:0000313" key="2">
    <source>
        <dbReference type="EMBL" id="MBZ2209881.1"/>
    </source>
</evidence>
<reference evidence="2 3" key="1">
    <citation type="submission" date="2021-08" db="EMBL/GenBank/DDBJ databases">
        <title>Massilia sp. R798.</title>
        <authorList>
            <person name="Baek J.H."/>
            <person name="Jung H.S."/>
            <person name="Kim K.R."/>
            <person name="Jeon C.O."/>
        </authorList>
    </citation>
    <scope>NUCLEOTIDE SEQUENCE [LARGE SCALE GENOMIC DNA]</scope>
    <source>
        <strain evidence="2 3">R798</strain>
    </source>
</reference>
<dbReference type="PANTHER" id="PTHR36505">
    <property type="entry name" value="BLR1072 PROTEIN"/>
    <property type="match status" value="1"/>
</dbReference>
<sequence length="135" mass="15275">MSYEQRDAYGMYADKGHKGPGPELMGAETLIGNHVHNLKNEHLGEIKEIMLDMRTGQVAYAVMSSGGVLSIGEKLFAVPWEALTLDTVHKRFTMDVDKSLIENAPGFDTDHWPDMAEQQWAHQIHSYYGTQQQRQ</sequence>
<organism evidence="2 3">
    <name type="scientific">Massilia soli</name>
    <dbReference type="NCBI Taxonomy" id="2792854"/>
    <lineage>
        <taxon>Bacteria</taxon>
        <taxon>Pseudomonadati</taxon>
        <taxon>Pseudomonadota</taxon>
        <taxon>Betaproteobacteria</taxon>
        <taxon>Burkholderiales</taxon>
        <taxon>Oxalobacteraceae</taxon>
        <taxon>Telluria group</taxon>
        <taxon>Massilia</taxon>
    </lineage>
</organism>
<evidence type="ECO:0000259" key="1">
    <source>
        <dbReference type="Pfam" id="PF05239"/>
    </source>
</evidence>
<keyword evidence="3" id="KW-1185">Reference proteome</keyword>
<protein>
    <submittedName>
        <fullName evidence="2">PRC-barrel domain-containing protein</fullName>
    </submittedName>
</protein>
<gene>
    <name evidence="2" type="ORF">I4X03_021655</name>
</gene>
<dbReference type="Gene3D" id="2.30.30.240">
    <property type="entry name" value="PRC-barrel domain"/>
    <property type="match status" value="1"/>
</dbReference>
<evidence type="ECO:0000313" key="3">
    <source>
        <dbReference type="Proteomes" id="UP000809349"/>
    </source>
</evidence>
<dbReference type="Proteomes" id="UP000809349">
    <property type="component" value="Unassembled WGS sequence"/>
</dbReference>
<dbReference type="EMBL" id="JAFBIL020000010">
    <property type="protein sequence ID" value="MBZ2209881.1"/>
    <property type="molecule type" value="Genomic_DNA"/>
</dbReference>
<accession>A0ABS7SV84</accession>
<name>A0ABS7SV84_9BURK</name>
<dbReference type="InterPro" id="IPR027275">
    <property type="entry name" value="PRC-brl_dom"/>
</dbReference>
<comment type="caution">
    <text evidence="2">The sequence shown here is derived from an EMBL/GenBank/DDBJ whole genome shotgun (WGS) entry which is preliminary data.</text>
</comment>
<dbReference type="RefSeq" id="WP_223470730.1">
    <property type="nucleotide sequence ID" value="NZ_JAFBIL020000010.1"/>
</dbReference>
<dbReference type="InterPro" id="IPR011033">
    <property type="entry name" value="PRC_barrel-like_sf"/>
</dbReference>
<dbReference type="PANTHER" id="PTHR36505:SF1">
    <property type="entry name" value="BLR1072 PROTEIN"/>
    <property type="match status" value="1"/>
</dbReference>